<evidence type="ECO:0000313" key="7">
    <source>
        <dbReference type="Proteomes" id="UP000664357"/>
    </source>
</evidence>
<sequence>MDNTQIEAFLAIVANGTITKAAEKLYITQPALGKRISMLEKELGFELIKRQRGVRFVELTDKGREFVSIANRYENIWADTEHLRHKIIKKSLRILASDGPHSFTLHEMYKGFAQKFENVSLKINTTTYRDCYVKVQEKKADIAFPGTNLYFKDVLSVPLYDEKMVFVCRKDSDYPVVVDPRELNVADCIYTPYSTEYTTWFNYWFLDHELSFIETHFITQAEDFLCSFKKNIWTIAPASIVSIIIQNPLLTTKAIADEPPLRTIYFVKRIDHSTSEINDFVDFTRKYLAENKNIKLRLQEDVR</sequence>
<dbReference type="PANTHER" id="PTHR30126">
    <property type="entry name" value="HTH-TYPE TRANSCRIPTIONAL REGULATOR"/>
    <property type="match status" value="1"/>
</dbReference>
<keyword evidence="3" id="KW-0238">DNA-binding</keyword>
<dbReference type="CDD" id="cd05466">
    <property type="entry name" value="PBP2_LTTR_substrate"/>
    <property type="match status" value="1"/>
</dbReference>
<dbReference type="SUPFAM" id="SSF53850">
    <property type="entry name" value="Periplasmic binding protein-like II"/>
    <property type="match status" value="1"/>
</dbReference>
<feature type="domain" description="HTH lysR-type" evidence="5">
    <location>
        <begin position="1"/>
        <end position="57"/>
    </location>
</feature>
<dbReference type="Gene3D" id="3.40.190.290">
    <property type="match status" value="1"/>
</dbReference>
<evidence type="ECO:0000256" key="3">
    <source>
        <dbReference type="ARBA" id="ARBA00023125"/>
    </source>
</evidence>
<keyword evidence="4" id="KW-0804">Transcription</keyword>
<proteinExistence type="inferred from homology"/>
<reference evidence="6 7" key="1">
    <citation type="submission" date="2021-03" db="EMBL/GenBank/DDBJ databases">
        <authorList>
            <person name="Gilmore M.S."/>
            <person name="Schwartzman J."/>
            <person name="Van Tyne D."/>
            <person name="Martin M."/>
            <person name="Earl A.M."/>
            <person name="Manson A.L."/>
            <person name="Straub T."/>
            <person name="Salamzade R."/>
            <person name="Saavedra J."/>
            <person name="Lebreton F."/>
            <person name="Prichula J."/>
            <person name="Schaufler K."/>
            <person name="Gaca A."/>
            <person name="Sgardioli B."/>
            <person name="Wagenaar J."/>
            <person name="Strong T."/>
        </authorList>
    </citation>
    <scope>NUCLEOTIDE SEQUENCE [LARGE SCALE GENOMIC DNA]</scope>
    <source>
        <strain evidence="6 7">665A</strain>
    </source>
</reference>
<accession>A0ABV0EPL1</accession>
<evidence type="ECO:0000313" key="6">
    <source>
        <dbReference type="EMBL" id="MEO1770564.1"/>
    </source>
</evidence>
<keyword evidence="7" id="KW-1185">Reference proteome</keyword>
<dbReference type="Proteomes" id="UP000664357">
    <property type="component" value="Unassembled WGS sequence"/>
</dbReference>
<dbReference type="InterPro" id="IPR005119">
    <property type="entry name" value="LysR_subst-bd"/>
</dbReference>
<evidence type="ECO:0000259" key="5">
    <source>
        <dbReference type="PROSITE" id="PS50931"/>
    </source>
</evidence>
<dbReference type="InterPro" id="IPR036390">
    <property type="entry name" value="WH_DNA-bd_sf"/>
</dbReference>
<dbReference type="SUPFAM" id="SSF46785">
    <property type="entry name" value="Winged helix' DNA-binding domain"/>
    <property type="match status" value="1"/>
</dbReference>
<gene>
    <name evidence="6" type="ORF">JZO67_002517</name>
</gene>
<name>A0ABV0EPL1_9ENTE</name>
<dbReference type="InterPro" id="IPR000847">
    <property type="entry name" value="LysR_HTH_N"/>
</dbReference>
<dbReference type="InterPro" id="IPR036388">
    <property type="entry name" value="WH-like_DNA-bd_sf"/>
</dbReference>
<evidence type="ECO:0000256" key="4">
    <source>
        <dbReference type="ARBA" id="ARBA00023163"/>
    </source>
</evidence>
<dbReference type="PANTHER" id="PTHR30126:SF40">
    <property type="entry name" value="HTH-TYPE TRANSCRIPTIONAL REGULATOR GLTR"/>
    <property type="match status" value="1"/>
</dbReference>
<dbReference type="Gene3D" id="1.10.10.10">
    <property type="entry name" value="Winged helix-like DNA-binding domain superfamily/Winged helix DNA-binding domain"/>
    <property type="match status" value="1"/>
</dbReference>
<dbReference type="Pfam" id="PF00126">
    <property type="entry name" value="HTH_1"/>
    <property type="match status" value="1"/>
</dbReference>
<organism evidence="6 7">
    <name type="scientific">Candidatus Enterococcus ferrettii</name>
    <dbReference type="NCBI Taxonomy" id="2815324"/>
    <lineage>
        <taxon>Bacteria</taxon>
        <taxon>Bacillati</taxon>
        <taxon>Bacillota</taxon>
        <taxon>Bacilli</taxon>
        <taxon>Lactobacillales</taxon>
        <taxon>Enterococcaceae</taxon>
        <taxon>Enterococcus</taxon>
    </lineage>
</organism>
<dbReference type="PROSITE" id="PS50931">
    <property type="entry name" value="HTH_LYSR"/>
    <property type="match status" value="1"/>
</dbReference>
<protein>
    <recommendedName>
        <fullName evidence="5">HTH lysR-type domain-containing protein</fullName>
    </recommendedName>
</protein>
<dbReference type="Pfam" id="PF03466">
    <property type="entry name" value="LysR_substrate"/>
    <property type="match status" value="1"/>
</dbReference>
<evidence type="ECO:0000256" key="2">
    <source>
        <dbReference type="ARBA" id="ARBA00023015"/>
    </source>
</evidence>
<comment type="similarity">
    <text evidence="1">Belongs to the LysR transcriptional regulatory family.</text>
</comment>
<keyword evidence="2" id="KW-0805">Transcription regulation</keyword>
<comment type="caution">
    <text evidence="6">The sequence shown here is derived from an EMBL/GenBank/DDBJ whole genome shotgun (WGS) entry which is preliminary data.</text>
</comment>
<dbReference type="EMBL" id="JAFREL020000002">
    <property type="protein sequence ID" value="MEO1770564.1"/>
    <property type="molecule type" value="Genomic_DNA"/>
</dbReference>
<reference evidence="6 7" key="2">
    <citation type="submission" date="2024-02" db="EMBL/GenBank/DDBJ databases">
        <title>The Genome Sequence of Enterococcus sp. DIV0159.</title>
        <authorList>
            <person name="Earl A."/>
            <person name="Manson A."/>
            <person name="Gilmore M."/>
            <person name="Sanders J."/>
            <person name="Shea T."/>
            <person name="Howe W."/>
            <person name="Livny J."/>
            <person name="Cuomo C."/>
            <person name="Neafsey D."/>
            <person name="Birren B."/>
        </authorList>
    </citation>
    <scope>NUCLEOTIDE SEQUENCE [LARGE SCALE GENOMIC DNA]</scope>
    <source>
        <strain evidence="6 7">665A</strain>
    </source>
</reference>
<dbReference type="PRINTS" id="PR00039">
    <property type="entry name" value="HTHLYSR"/>
</dbReference>
<evidence type="ECO:0000256" key="1">
    <source>
        <dbReference type="ARBA" id="ARBA00009437"/>
    </source>
</evidence>
<dbReference type="RefSeq" id="WP_207701295.1">
    <property type="nucleotide sequence ID" value="NZ_JAFREL020000002.1"/>
</dbReference>